<keyword evidence="3" id="KW-0547">Nucleotide-binding</keyword>
<dbReference type="Gene3D" id="3.40.50.20">
    <property type="match status" value="1"/>
</dbReference>
<proteinExistence type="predicted"/>
<evidence type="ECO:0000313" key="8">
    <source>
        <dbReference type="Proteomes" id="UP000246351"/>
    </source>
</evidence>
<dbReference type="PANTHER" id="PTHR18866">
    <property type="entry name" value="CARBOXYLASE:PYRUVATE/ACETYL-COA/PROPIONYL-COA CARBOXYLASE"/>
    <property type="match status" value="1"/>
</dbReference>
<sequence>MKRIHKLLVANRGEIAIRIFRAATELNIKTVAIYSSLE</sequence>
<dbReference type="InterPro" id="IPR016185">
    <property type="entry name" value="PreATP-grasp_dom_sf"/>
</dbReference>
<dbReference type="AlphaFoldDB" id="A0A317Z2K0"/>
<dbReference type="InterPro" id="IPR005481">
    <property type="entry name" value="BC-like_N"/>
</dbReference>
<comment type="caution">
    <text evidence="7">The sequence shown here is derived from an EMBL/GenBank/DDBJ whole genome shotgun (WGS) entry which is preliminary data.</text>
</comment>
<protein>
    <recommendedName>
        <fullName evidence="1">biotin carboxylase</fullName>
        <ecNumber evidence="1">6.3.4.14</ecNumber>
    </recommendedName>
</protein>
<accession>A0A317Z2K0</accession>
<evidence type="ECO:0000256" key="3">
    <source>
        <dbReference type="ARBA" id="ARBA00022741"/>
    </source>
</evidence>
<name>A0A317Z2K0_STAPS</name>
<dbReference type="GO" id="GO:0005524">
    <property type="term" value="F:ATP binding"/>
    <property type="evidence" value="ECO:0007669"/>
    <property type="project" value="UniProtKB-KW"/>
</dbReference>
<dbReference type="GO" id="GO:0004075">
    <property type="term" value="F:biotin carboxylase activity"/>
    <property type="evidence" value="ECO:0007669"/>
    <property type="project" value="UniProtKB-EC"/>
</dbReference>
<organism evidence="7 8">
    <name type="scientific">Staphylococcus pseudintermedius</name>
    <dbReference type="NCBI Taxonomy" id="283734"/>
    <lineage>
        <taxon>Bacteria</taxon>
        <taxon>Bacillati</taxon>
        <taxon>Bacillota</taxon>
        <taxon>Bacilli</taxon>
        <taxon>Bacillales</taxon>
        <taxon>Staphylococcaceae</taxon>
        <taxon>Staphylococcus</taxon>
        <taxon>Staphylococcus intermedius group</taxon>
    </lineage>
</organism>
<keyword evidence="5" id="KW-0092">Biotin</keyword>
<dbReference type="InterPro" id="IPR050856">
    <property type="entry name" value="Biotin_carboxylase_complex"/>
</dbReference>
<dbReference type="InterPro" id="IPR011764">
    <property type="entry name" value="Biotin_carboxylation_dom"/>
</dbReference>
<dbReference type="EMBL" id="QEIV01002565">
    <property type="protein sequence ID" value="PWZ93335.1"/>
    <property type="molecule type" value="Genomic_DNA"/>
</dbReference>
<keyword evidence="4" id="KW-0067">ATP-binding</keyword>
<evidence type="ECO:0000256" key="1">
    <source>
        <dbReference type="ARBA" id="ARBA00013263"/>
    </source>
</evidence>
<gene>
    <name evidence="7" type="ORF">DD924_20160</name>
</gene>
<keyword evidence="2" id="KW-0436">Ligase</keyword>
<evidence type="ECO:0000259" key="6">
    <source>
        <dbReference type="PROSITE" id="PS50979"/>
    </source>
</evidence>
<evidence type="ECO:0000256" key="4">
    <source>
        <dbReference type="ARBA" id="ARBA00022840"/>
    </source>
</evidence>
<dbReference type="EC" id="6.3.4.14" evidence="1"/>
<dbReference type="PANTHER" id="PTHR18866:SF33">
    <property type="entry name" value="METHYLCROTONOYL-COA CARBOXYLASE SUBUNIT ALPHA, MITOCHONDRIAL-RELATED"/>
    <property type="match status" value="1"/>
</dbReference>
<evidence type="ECO:0000313" key="7">
    <source>
        <dbReference type="EMBL" id="PWZ93335.1"/>
    </source>
</evidence>
<dbReference type="Pfam" id="PF00289">
    <property type="entry name" value="Biotin_carb_N"/>
    <property type="match status" value="1"/>
</dbReference>
<reference evidence="7 8" key="1">
    <citation type="journal article" date="2018" name="Vet. Microbiol.">
        <title>Clonal diversity and geographic distribution of methicillin-resistant Staphylococcus pseudintermedius from Australian animals: Discovery of novel sequence types.</title>
        <authorList>
            <person name="Worthing K.A."/>
            <person name="Abraham S."/>
            <person name="Coombs G.W."/>
            <person name="Pang S."/>
            <person name="Saputra S."/>
            <person name="Jordan D."/>
            <person name="Trott D.J."/>
            <person name="Norris J.M."/>
        </authorList>
    </citation>
    <scope>NUCLEOTIDE SEQUENCE [LARGE SCALE GENOMIC DNA]</scope>
    <source>
        <strain evidence="7 8">ST71 3</strain>
    </source>
</reference>
<dbReference type="SUPFAM" id="SSF52440">
    <property type="entry name" value="PreATP-grasp domain"/>
    <property type="match status" value="1"/>
</dbReference>
<evidence type="ECO:0000256" key="2">
    <source>
        <dbReference type="ARBA" id="ARBA00022598"/>
    </source>
</evidence>
<feature type="domain" description="Biotin carboxylation" evidence="6">
    <location>
        <begin position="3"/>
        <end position="38"/>
    </location>
</feature>
<dbReference type="Proteomes" id="UP000246351">
    <property type="component" value="Unassembled WGS sequence"/>
</dbReference>
<dbReference type="PROSITE" id="PS50979">
    <property type="entry name" value="BC"/>
    <property type="match status" value="1"/>
</dbReference>
<evidence type="ECO:0000256" key="5">
    <source>
        <dbReference type="ARBA" id="ARBA00023267"/>
    </source>
</evidence>